<dbReference type="Gene3D" id="3.40.710.10">
    <property type="entry name" value="DD-peptidase/beta-lactamase superfamily"/>
    <property type="match status" value="1"/>
</dbReference>
<evidence type="ECO:0000256" key="1">
    <source>
        <dbReference type="SAM" id="MobiDB-lite"/>
    </source>
</evidence>
<dbReference type="PROSITE" id="PS51257">
    <property type="entry name" value="PROKAR_LIPOPROTEIN"/>
    <property type="match status" value="1"/>
</dbReference>
<dbReference type="RefSeq" id="WP_136334665.1">
    <property type="nucleotide sequence ID" value="NZ_QXMP01000001.1"/>
</dbReference>
<keyword evidence="4" id="KW-0378">Hydrolase</keyword>
<feature type="compositionally biased region" description="Gly residues" evidence="1">
    <location>
        <begin position="49"/>
        <end position="76"/>
    </location>
</feature>
<dbReference type="OrthoDB" id="1185352at2"/>
<evidence type="ECO:0000313" key="4">
    <source>
        <dbReference type="EMBL" id="THD69175.1"/>
    </source>
</evidence>
<comment type="caution">
    <text evidence="4">The sequence shown here is derived from an EMBL/GenBank/DDBJ whole genome shotgun (WGS) entry which is preliminary data.</text>
</comment>
<dbReference type="Proteomes" id="UP000305939">
    <property type="component" value="Unassembled WGS sequence"/>
</dbReference>
<dbReference type="InterPro" id="IPR001466">
    <property type="entry name" value="Beta-lactam-related"/>
</dbReference>
<keyword evidence="5" id="KW-1185">Reference proteome</keyword>
<dbReference type="Pfam" id="PF00144">
    <property type="entry name" value="Beta-lactamase"/>
    <property type="match status" value="1"/>
</dbReference>
<dbReference type="EMBL" id="SSMC01000001">
    <property type="protein sequence ID" value="THD69175.1"/>
    <property type="molecule type" value="Genomic_DNA"/>
</dbReference>
<keyword evidence="2" id="KW-0732">Signal</keyword>
<evidence type="ECO:0000256" key="2">
    <source>
        <dbReference type="SAM" id="SignalP"/>
    </source>
</evidence>
<sequence length="422" mass="46044">MLLIRQSLGLFILLTLLMVSCSQELTPPDVAEDPDVVVNDTIPDDDGNSGEGDGGGDDGSGGDPGDGNGDGSGGEGAGEDVIYFPPQGEDTWLTVDPDSLAWNTAAINDLLNFLDNNKTRAFLVLHRGRLVIEHYNGAEFNSSIPFTGDSEWYWASAGKTLTAFLAGIAKEQGLLDLSAPTSNYLGESWSSVSPEKQQLISVRNHLTMTTGLDEKVKDDTPNDNVDDDCTDPECLQYKADAGSRWSYHNAPYNLLDDIIDSASGIRYESFSLNNLEAPIGMEGEWRIQEEYNKIYWSSARDAARFGLLMLNGGVWNTTPLLEDTDYFNTMISTSQEINPAYGYLWWLNKEGAVLPGSGGQSADIFTANAPGQMFTAAGLNGQFINVIPELELVVVRFGELNGTNLKTLHNTMWGYLKTVIQY</sequence>
<dbReference type="SUPFAM" id="SSF56601">
    <property type="entry name" value="beta-lactamase/transpeptidase-like"/>
    <property type="match status" value="1"/>
</dbReference>
<name>A0A4S3M375_9FLAO</name>
<dbReference type="PANTHER" id="PTHR43283:SF7">
    <property type="entry name" value="BETA-LACTAMASE-RELATED DOMAIN-CONTAINING PROTEIN"/>
    <property type="match status" value="1"/>
</dbReference>
<protein>
    <submittedName>
        <fullName evidence="4">Class C beta-lactamase-related serine hydrolase</fullName>
    </submittedName>
</protein>
<proteinExistence type="predicted"/>
<evidence type="ECO:0000259" key="3">
    <source>
        <dbReference type="Pfam" id="PF00144"/>
    </source>
</evidence>
<organism evidence="4 5">
    <name type="scientific">Robertkochia marina</name>
    <dbReference type="NCBI Taxonomy" id="1227945"/>
    <lineage>
        <taxon>Bacteria</taxon>
        <taxon>Pseudomonadati</taxon>
        <taxon>Bacteroidota</taxon>
        <taxon>Flavobacteriia</taxon>
        <taxon>Flavobacteriales</taxon>
        <taxon>Flavobacteriaceae</taxon>
        <taxon>Robertkochia</taxon>
    </lineage>
</organism>
<reference evidence="4 5" key="1">
    <citation type="submission" date="2019-04" db="EMBL/GenBank/DDBJ databases">
        <title>Draft genome sequence of Robertkochia marina CC-AMO-30D.</title>
        <authorList>
            <person name="Hameed A."/>
            <person name="Lin S.-Y."/>
            <person name="Shahina M."/>
            <person name="Lai W.-A."/>
            <person name="Young C.-C."/>
        </authorList>
    </citation>
    <scope>NUCLEOTIDE SEQUENCE [LARGE SCALE GENOMIC DNA]</scope>
    <source>
        <strain evidence="4 5">CC-AMO-30D</strain>
    </source>
</reference>
<gene>
    <name evidence="4" type="ORF">E7Z59_02260</name>
</gene>
<dbReference type="InterPro" id="IPR050789">
    <property type="entry name" value="Diverse_Enzym_Activities"/>
</dbReference>
<dbReference type="PANTHER" id="PTHR43283">
    <property type="entry name" value="BETA-LACTAMASE-RELATED"/>
    <property type="match status" value="1"/>
</dbReference>
<evidence type="ECO:0000313" key="5">
    <source>
        <dbReference type="Proteomes" id="UP000305939"/>
    </source>
</evidence>
<dbReference type="GO" id="GO:0016787">
    <property type="term" value="F:hydrolase activity"/>
    <property type="evidence" value="ECO:0007669"/>
    <property type="project" value="UniProtKB-KW"/>
</dbReference>
<feature type="region of interest" description="Disordered" evidence="1">
    <location>
        <begin position="26"/>
        <end position="81"/>
    </location>
</feature>
<accession>A0A4S3M375</accession>
<dbReference type="InterPro" id="IPR012338">
    <property type="entry name" value="Beta-lactam/transpept-like"/>
</dbReference>
<feature type="chain" id="PRO_5020684895" evidence="2">
    <location>
        <begin position="32"/>
        <end position="422"/>
    </location>
</feature>
<feature type="domain" description="Beta-lactamase-related" evidence="3">
    <location>
        <begin position="121"/>
        <end position="397"/>
    </location>
</feature>
<dbReference type="AlphaFoldDB" id="A0A4S3M375"/>
<feature type="signal peptide" evidence="2">
    <location>
        <begin position="1"/>
        <end position="31"/>
    </location>
</feature>